<organism evidence="2 3">
    <name type="scientific">Sporormia fimetaria CBS 119925</name>
    <dbReference type="NCBI Taxonomy" id="1340428"/>
    <lineage>
        <taxon>Eukaryota</taxon>
        <taxon>Fungi</taxon>
        <taxon>Dikarya</taxon>
        <taxon>Ascomycota</taxon>
        <taxon>Pezizomycotina</taxon>
        <taxon>Dothideomycetes</taxon>
        <taxon>Pleosporomycetidae</taxon>
        <taxon>Pleosporales</taxon>
        <taxon>Sporormiaceae</taxon>
        <taxon>Sporormia</taxon>
    </lineage>
</organism>
<reference evidence="2" key="1">
    <citation type="journal article" date="2020" name="Stud. Mycol.">
        <title>101 Dothideomycetes genomes: a test case for predicting lifestyles and emergence of pathogens.</title>
        <authorList>
            <person name="Haridas S."/>
            <person name="Albert R."/>
            <person name="Binder M."/>
            <person name="Bloem J."/>
            <person name="Labutti K."/>
            <person name="Salamov A."/>
            <person name="Andreopoulos B."/>
            <person name="Baker S."/>
            <person name="Barry K."/>
            <person name="Bills G."/>
            <person name="Bluhm B."/>
            <person name="Cannon C."/>
            <person name="Castanera R."/>
            <person name="Culley D."/>
            <person name="Daum C."/>
            <person name="Ezra D."/>
            <person name="Gonzalez J."/>
            <person name="Henrissat B."/>
            <person name="Kuo A."/>
            <person name="Liang C."/>
            <person name="Lipzen A."/>
            <person name="Lutzoni F."/>
            <person name="Magnuson J."/>
            <person name="Mondo S."/>
            <person name="Nolan M."/>
            <person name="Ohm R."/>
            <person name="Pangilinan J."/>
            <person name="Park H.-J."/>
            <person name="Ramirez L."/>
            <person name="Alfaro M."/>
            <person name="Sun H."/>
            <person name="Tritt A."/>
            <person name="Yoshinaga Y."/>
            <person name="Zwiers L.-H."/>
            <person name="Turgeon B."/>
            <person name="Goodwin S."/>
            <person name="Spatafora J."/>
            <person name="Crous P."/>
            <person name="Grigoriev I."/>
        </authorList>
    </citation>
    <scope>NUCLEOTIDE SEQUENCE</scope>
    <source>
        <strain evidence="2">CBS 119925</strain>
    </source>
</reference>
<dbReference type="EMBL" id="MU006589">
    <property type="protein sequence ID" value="KAF2744345.1"/>
    <property type="molecule type" value="Genomic_DNA"/>
</dbReference>
<dbReference type="InterPro" id="IPR036691">
    <property type="entry name" value="Endo/exonu/phosph_ase_sf"/>
</dbReference>
<feature type="domain" description="Endonuclease/exonuclease/phosphatase" evidence="1">
    <location>
        <begin position="6"/>
        <end position="97"/>
    </location>
</feature>
<dbReference type="OrthoDB" id="3789565at2759"/>
<dbReference type="Pfam" id="PF14529">
    <property type="entry name" value="Exo_endo_phos_2"/>
    <property type="match status" value="1"/>
</dbReference>
<feature type="non-terminal residue" evidence="2">
    <location>
        <position position="1"/>
    </location>
</feature>
<dbReference type="InterPro" id="IPR005135">
    <property type="entry name" value="Endo/exonuclease/phosphatase"/>
</dbReference>
<dbReference type="GO" id="GO:0003824">
    <property type="term" value="F:catalytic activity"/>
    <property type="evidence" value="ECO:0007669"/>
    <property type="project" value="InterPro"/>
</dbReference>
<name>A0A6A6V1L2_9PLEO</name>
<gene>
    <name evidence="2" type="ORF">M011DRAFT_408683</name>
</gene>
<dbReference type="Proteomes" id="UP000799440">
    <property type="component" value="Unassembled WGS sequence"/>
</dbReference>
<evidence type="ECO:0000313" key="3">
    <source>
        <dbReference type="Proteomes" id="UP000799440"/>
    </source>
</evidence>
<protein>
    <recommendedName>
        <fullName evidence="1">Endonuclease/exonuclease/phosphatase domain-containing protein</fullName>
    </recommendedName>
</protein>
<dbReference type="AlphaFoldDB" id="A0A6A6V1L2"/>
<keyword evidence="3" id="KW-1185">Reference proteome</keyword>
<dbReference type="SUPFAM" id="SSF56219">
    <property type="entry name" value="DNase I-like"/>
    <property type="match status" value="1"/>
</dbReference>
<sequence length="155" mass="16676">QPLTPEVMDYITQLSPPPNCLIGGDFNARHERFEPGSRSQNGGAALARWACTNGAEYIGEPGQATHRAGHVLDLSFSNIPFAQTVVVQDMNCGSDHETLVTSIPCNSMHTERRGHFTVPPSALERFNNLVSVGMIACSDPGTASDTNSLSYNRSS</sequence>
<proteinExistence type="predicted"/>
<accession>A0A6A6V1L2</accession>
<dbReference type="Gene3D" id="3.60.10.10">
    <property type="entry name" value="Endonuclease/exonuclease/phosphatase"/>
    <property type="match status" value="1"/>
</dbReference>
<evidence type="ECO:0000313" key="2">
    <source>
        <dbReference type="EMBL" id="KAF2744345.1"/>
    </source>
</evidence>
<evidence type="ECO:0000259" key="1">
    <source>
        <dbReference type="Pfam" id="PF14529"/>
    </source>
</evidence>